<gene>
    <name evidence="2" type="ORF">BP00DRAFT_446488</name>
</gene>
<feature type="transmembrane region" description="Helical" evidence="1">
    <location>
        <begin position="16"/>
        <end position="37"/>
    </location>
</feature>
<proteinExistence type="predicted"/>
<evidence type="ECO:0008006" key="4">
    <source>
        <dbReference type="Google" id="ProtNLM"/>
    </source>
</evidence>
<accession>A0A2V5IS91</accession>
<dbReference type="Proteomes" id="UP000248817">
    <property type="component" value="Unassembled WGS sequence"/>
</dbReference>
<dbReference type="AlphaFoldDB" id="A0A2V5IS91"/>
<name>A0A2V5IS91_9EURO</name>
<evidence type="ECO:0000313" key="2">
    <source>
        <dbReference type="EMBL" id="PYI31480.1"/>
    </source>
</evidence>
<keyword evidence="3" id="KW-1185">Reference proteome</keyword>
<sequence>MSHSSNSDRSGTASLFVTWLFNVSILIEVVLSLLLMISRQYFLSEAACATRIQTQAVWYGLTAVEAVVGERGRVIVVFQQ</sequence>
<keyword evidence="1" id="KW-0812">Transmembrane</keyword>
<dbReference type="EMBL" id="KZ825502">
    <property type="protein sequence ID" value="PYI31480.1"/>
    <property type="molecule type" value="Genomic_DNA"/>
</dbReference>
<keyword evidence="1" id="KW-1133">Transmembrane helix</keyword>
<reference evidence="2 3" key="1">
    <citation type="submission" date="2018-02" db="EMBL/GenBank/DDBJ databases">
        <title>The genomes of Aspergillus section Nigri reveals drivers in fungal speciation.</title>
        <authorList>
            <consortium name="DOE Joint Genome Institute"/>
            <person name="Vesth T.C."/>
            <person name="Nybo J."/>
            <person name="Theobald S."/>
            <person name="Brandl J."/>
            <person name="Frisvad J.C."/>
            <person name="Nielsen K.F."/>
            <person name="Lyhne E.K."/>
            <person name="Kogle M.E."/>
            <person name="Kuo A."/>
            <person name="Riley R."/>
            <person name="Clum A."/>
            <person name="Nolan M."/>
            <person name="Lipzen A."/>
            <person name="Salamov A."/>
            <person name="Henrissat B."/>
            <person name="Wiebenga A."/>
            <person name="De vries R.P."/>
            <person name="Grigoriev I.V."/>
            <person name="Mortensen U.H."/>
            <person name="Andersen M.R."/>
            <person name="Baker S.E."/>
        </authorList>
    </citation>
    <scope>NUCLEOTIDE SEQUENCE [LARGE SCALE GENOMIC DNA]</scope>
    <source>
        <strain evidence="2 3">CBS 114.80</strain>
    </source>
</reference>
<organism evidence="2 3">
    <name type="scientific">Aspergillus indologenus CBS 114.80</name>
    <dbReference type="NCBI Taxonomy" id="1450541"/>
    <lineage>
        <taxon>Eukaryota</taxon>
        <taxon>Fungi</taxon>
        <taxon>Dikarya</taxon>
        <taxon>Ascomycota</taxon>
        <taxon>Pezizomycotina</taxon>
        <taxon>Eurotiomycetes</taxon>
        <taxon>Eurotiomycetidae</taxon>
        <taxon>Eurotiales</taxon>
        <taxon>Aspergillaceae</taxon>
        <taxon>Aspergillus</taxon>
        <taxon>Aspergillus subgen. Circumdati</taxon>
    </lineage>
</organism>
<evidence type="ECO:0000313" key="3">
    <source>
        <dbReference type="Proteomes" id="UP000248817"/>
    </source>
</evidence>
<evidence type="ECO:0000256" key="1">
    <source>
        <dbReference type="SAM" id="Phobius"/>
    </source>
</evidence>
<protein>
    <recommendedName>
        <fullName evidence="4">Copper transporter</fullName>
    </recommendedName>
</protein>
<keyword evidence="1" id="KW-0472">Membrane</keyword>